<dbReference type="GO" id="GO:0003924">
    <property type="term" value="F:GTPase activity"/>
    <property type="evidence" value="ECO:0007669"/>
    <property type="project" value="InterPro"/>
</dbReference>
<dbReference type="HOGENOM" id="CLU_427786_0_0_1"/>
<comment type="subcellular location">
    <subcellularLocation>
        <location evidence="2">Cytoplasm</location>
    </subcellularLocation>
    <subcellularLocation>
        <location evidence="1">Nucleus</location>
    </subcellularLocation>
</comment>
<keyword evidence="7" id="KW-0378">Hydrolase</keyword>
<evidence type="ECO:0000256" key="2">
    <source>
        <dbReference type="ARBA" id="ARBA00004496"/>
    </source>
</evidence>
<dbReference type="OrthoDB" id="243313at2759"/>
<evidence type="ECO:0000256" key="4">
    <source>
        <dbReference type="ARBA" id="ARBA00014579"/>
    </source>
</evidence>
<evidence type="ECO:0000256" key="9">
    <source>
        <dbReference type="ARBA" id="ARBA00023134"/>
    </source>
</evidence>
<evidence type="ECO:0000256" key="1">
    <source>
        <dbReference type="ARBA" id="ARBA00004123"/>
    </source>
</evidence>
<dbReference type="InterPro" id="IPR027417">
    <property type="entry name" value="P-loop_NTPase"/>
</dbReference>
<feature type="compositionally biased region" description="Acidic residues" evidence="13">
    <location>
        <begin position="313"/>
        <end position="328"/>
    </location>
</feature>
<reference evidence="15" key="1">
    <citation type="journal article" date="2013" name="Genome Biol.">
        <title>Draft genome of the mountain pine beetle, Dendroctonus ponderosae Hopkins, a major forest pest.</title>
        <authorList>
            <person name="Keeling C.I."/>
            <person name="Yuen M.M."/>
            <person name="Liao N.Y."/>
            <person name="Docking T.R."/>
            <person name="Chan S.K."/>
            <person name="Taylor G.A."/>
            <person name="Palmquist D.L."/>
            <person name="Jackman S.D."/>
            <person name="Nguyen A."/>
            <person name="Li M."/>
            <person name="Henderson H."/>
            <person name="Janes J.K."/>
            <person name="Zhao Y."/>
            <person name="Pandoh P."/>
            <person name="Moore R."/>
            <person name="Sperling F.A."/>
            <person name="Huber D.P."/>
            <person name="Birol I."/>
            <person name="Jones S.J."/>
            <person name="Bohlmann J."/>
        </authorList>
    </citation>
    <scope>NUCLEOTIDE SEQUENCE</scope>
</reference>
<comment type="function">
    <text evidence="11">Small GTPase required for proper nuclear import of RNA polymerase II (RNAPII). May act at an RNAP assembly step prior to nuclear import.</text>
</comment>
<evidence type="ECO:0000259" key="14">
    <source>
        <dbReference type="PROSITE" id="PS50191"/>
    </source>
</evidence>
<dbReference type="CDD" id="cd17870">
    <property type="entry name" value="GPN1"/>
    <property type="match status" value="1"/>
</dbReference>
<dbReference type="InterPro" id="IPR036273">
    <property type="entry name" value="CRAL/TRIO_N_dom_sf"/>
</dbReference>
<evidence type="ECO:0000256" key="12">
    <source>
        <dbReference type="ARBA" id="ARBA00083137"/>
    </source>
</evidence>
<dbReference type="InterPro" id="IPR030230">
    <property type="entry name" value="Gpn1/Npa3/XAB1"/>
</dbReference>
<proteinExistence type="inferred from homology"/>
<organism evidence="15">
    <name type="scientific">Dendroctonus ponderosae</name>
    <name type="common">Mountain pine beetle</name>
    <dbReference type="NCBI Taxonomy" id="77166"/>
    <lineage>
        <taxon>Eukaryota</taxon>
        <taxon>Metazoa</taxon>
        <taxon>Ecdysozoa</taxon>
        <taxon>Arthropoda</taxon>
        <taxon>Hexapoda</taxon>
        <taxon>Insecta</taxon>
        <taxon>Pterygota</taxon>
        <taxon>Neoptera</taxon>
        <taxon>Endopterygota</taxon>
        <taxon>Coleoptera</taxon>
        <taxon>Polyphaga</taxon>
        <taxon>Cucujiformia</taxon>
        <taxon>Curculionidae</taxon>
        <taxon>Scolytinae</taxon>
        <taxon>Dendroctonus</taxon>
    </lineage>
</organism>
<dbReference type="InterPro" id="IPR001251">
    <property type="entry name" value="CRAL-TRIO_dom"/>
</dbReference>
<keyword evidence="6" id="KW-0547">Nucleotide-binding</keyword>
<feature type="domain" description="CRAL-TRIO" evidence="14">
    <location>
        <begin position="405"/>
        <end position="587"/>
    </location>
</feature>
<feature type="region of interest" description="Disordered" evidence="13">
    <location>
        <begin position="308"/>
        <end position="328"/>
    </location>
</feature>
<dbReference type="InterPro" id="IPR004130">
    <property type="entry name" value="Gpn"/>
</dbReference>
<dbReference type="EMBL" id="KB741021">
    <property type="protein sequence ID" value="ENN75074.1"/>
    <property type="molecule type" value="Genomic_DNA"/>
</dbReference>
<dbReference type="SUPFAM" id="SSF52540">
    <property type="entry name" value="P-loop containing nucleoside triphosphate hydrolases"/>
    <property type="match status" value="1"/>
</dbReference>
<dbReference type="GO" id="GO:0005525">
    <property type="term" value="F:GTP binding"/>
    <property type="evidence" value="ECO:0007669"/>
    <property type="project" value="UniProtKB-KW"/>
</dbReference>
<gene>
    <name evidence="15" type="ORF">YQE_08387</name>
</gene>
<evidence type="ECO:0000256" key="8">
    <source>
        <dbReference type="ARBA" id="ARBA00023054"/>
    </source>
</evidence>
<dbReference type="SUPFAM" id="SSF52087">
    <property type="entry name" value="CRAL/TRIO domain"/>
    <property type="match status" value="1"/>
</dbReference>
<feature type="compositionally biased region" description="Basic and acidic residues" evidence="13">
    <location>
        <begin position="270"/>
        <end position="281"/>
    </location>
</feature>
<evidence type="ECO:0000256" key="10">
    <source>
        <dbReference type="ARBA" id="ARBA00023242"/>
    </source>
</evidence>
<comment type="similarity">
    <text evidence="3">Belongs to the GPN-loop GTPase family.</text>
</comment>
<accession>N6T4N1</accession>
<dbReference type="Pfam" id="PF03029">
    <property type="entry name" value="ATP_bind_1"/>
    <property type="match status" value="1"/>
</dbReference>
<dbReference type="PROSITE" id="PS50191">
    <property type="entry name" value="CRAL_TRIO"/>
    <property type="match status" value="1"/>
</dbReference>
<feature type="region of interest" description="Disordered" evidence="13">
    <location>
        <begin position="270"/>
        <end position="290"/>
    </location>
</feature>
<feature type="non-terminal residue" evidence="15">
    <location>
        <position position="1"/>
    </location>
</feature>
<evidence type="ECO:0000256" key="3">
    <source>
        <dbReference type="ARBA" id="ARBA00005290"/>
    </source>
</evidence>
<dbReference type="AlphaFoldDB" id="N6T4N1"/>
<dbReference type="GO" id="GO:0005737">
    <property type="term" value="C:cytoplasm"/>
    <property type="evidence" value="ECO:0007669"/>
    <property type="project" value="UniProtKB-SubCell"/>
</dbReference>
<evidence type="ECO:0000256" key="13">
    <source>
        <dbReference type="SAM" id="MobiDB-lite"/>
    </source>
</evidence>
<dbReference type="InterPro" id="IPR036865">
    <property type="entry name" value="CRAL-TRIO_dom_sf"/>
</dbReference>
<dbReference type="FunFam" id="3.40.50.300:FF:000888">
    <property type="entry name" value="GPN-loop GTPase 1"/>
    <property type="match status" value="1"/>
</dbReference>
<keyword evidence="5" id="KW-0963">Cytoplasm</keyword>
<sequence length="640" mass="71824">MAEAAAPEAKKEATKTPICLLVVGMAGSGKTSLVSRMAEGFHGAKPYAVNLDPACINLPYFANIDIRDTVNYKEVMKQYKLGPNGAIVTSLNLFSTKFPEVMGFIEKGNTTHCVIDTPGQIEVFAWSVSGSIITETLASAFPTVMLYVVDCVRSTAPATFMSNMLYACSILYKTRLPFIICMNKVDIVDASYAKDWMTDFESFQEALEADESYVSSLTRSMALALDTFYQDIRVCGVSAATGEGMEELHKMIEECRIEYETDYRAEMQRIKEESERKKQETENDSTDVTSLIDVVPAGMELADVYLRNPAGDSSEDSEGEEEPFTDTVDVDEENTFKKVLSGMETCMDADRLYQQDPKLKKSDVEMLGMWSKQQRHFPRVEELQIALALHACFYSVEQAKSCLDNYLTIRGMCPQLFANGNPDKDPALKMTMSVNGFAILPDKTKEGYTVLLTRLIDPNPDRYNPQVGSKVFDMLVLRHIHLVGPGNGLVVIIDMKGGVFGHLTKINLGELKKFLIYLQTAMPIRLMAVHFINVVPFMDKIMAAIRPFISKDMFLKLIIHANNDNLFKYIPKEMLPEEYGGRAQSVDLLFEKCKQLIYDSLTFFEFQDTMITDESKRIGPRKNADSLFGFDGSFRKLAVD</sequence>
<evidence type="ECO:0000256" key="7">
    <source>
        <dbReference type="ARBA" id="ARBA00022801"/>
    </source>
</evidence>
<evidence type="ECO:0000313" key="15">
    <source>
        <dbReference type="EMBL" id="ENN75074.1"/>
    </source>
</evidence>
<protein>
    <recommendedName>
        <fullName evidence="4">GPN-loop GTPase 1</fullName>
    </recommendedName>
    <alternativeName>
        <fullName evidence="12">XPA-binding protein 1 homolog</fullName>
    </alternativeName>
</protein>
<keyword evidence="9" id="KW-0342">GTP-binding</keyword>
<dbReference type="CDD" id="cd00170">
    <property type="entry name" value="SEC14"/>
    <property type="match status" value="1"/>
</dbReference>
<evidence type="ECO:0000256" key="5">
    <source>
        <dbReference type="ARBA" id="ARBA00022490"/>
    </source>
</evidence>
<dbReference type="Pfam" id="PF00650">
    <property type="entry name" value="CRAL_TRIO"/>
    <property type="match status" value="1"/>
</dbReference>
<dbReference type="PANTHER" id="PTHR21231:SF8">
    <property type="entry name" value="GPN-LOOP GTPASE 1"/>
    <property type="match status" value="1"/>
</dbReference>
<name>N6T4N1_DENPD</name>
<keyword evidence="8" id="KW-0175">Coiled coil</keyword>
<dbReference type="SUPFAM" id="SSF46938">
    <property type="entry name" value="CRAL/TRIO N-terminal domain"/>
    <property type="match status" value="1"/>
</dbReference>
<dbReference type="PANTHER" id="PTHR21231">
    <property type="entry name" value="XPA-BINDING PROTEIN 1-RELATED"/>
    <property type="match status" value="1"/>
</dbReference>
<dbReference type="PRINTS" id="PR00180">
    <property type="entry name" value="CRETINALDHBP"/>
</dbReference>
<keyword evidence="10" id="KW-0539">Nucleus</keyword>
<evidence type="ECO:0000256" key="6">
    <source>
        <dbReference type="ARBA" id="ARBA00022741"/>
    </source>
</evidence>
<evidence type="ECO:0000256" key="11">
    <source>
        <dbReference type="ARBA" id="ARBA00055682"/>
    </source>
</evidence>
<dbReference type="Gene3D" id="3.40.50.300">
    <property type="entry name" value="P-loop containing nucleotide triphosphate hydrolases"/>
    <property type="match status" value="1"/>
</dbReference>
<dbReference type="GO" id="GO:0005634">
    <property type="term" value="C:nucleus"/>
    <property type="evidence" value="ECO:0007669"/>
    <property type="project" value="UniProtKB-SubCell"/>
</dbReference>
<dbReference type="Gene3D" id="3.40.525.10">
    <property type="entry name" value="CRAL-TRIO lipid binding domain"/>
    <property type="match status" value="1"/>
</dbReference>